<proteinExistence type="predicted"/>
<comment type="caution">
    <text evidence="1">The sequence shown here is derived from an EMBL/GenBank/DDBJ whole genome shotgun (WGS) entry which is preliminary data.</text>
</comment>
<dbReference type="Proteomes" id="UP001380822">
    <property type="component" value="Unassembled WGS sequence"/>
</dbReference>
<organism evidence="1 2">
    <name type="scientific">Pannonibacter anstelovis</name>
    <dbReference type="NCBI Taxonomy" id="3121537"/>
    <lineage>
        <taxon>Bacteria</taxon>
        <taxon>Pseudomonadati</taxon>
        <taxon>Pseudomonadota</taxon>
        <taxon>Alphaproteobacteria</taxon>
        <taxon>Hyphomicrobiales</taxon>
        <taxon>Stappiaceae</taxon>
        <taxon>Pannonibacter</taxon>
    </lineage>
</organism>
<evidence type="ECO:0000313" key="2">
    <source>
        <dbReference type="Proteomes" id="UP001380822"/>
    </source>
</evidence>
<dbReference type="Gene3D" id="3.90.330.10">
    <property type="entry name" value="Nitrile hydratase alpha /Thiocyanate hydrolase gamma"/>
    <property type="match status" value="1"/>
</dbReference>
<dbReference type="SUPFAM" id="SSF56209">
    <property type="entry name" value="Nitrile hydratase alpha chain"/>
    <property type="match status" value="1"/>
</dbReference>
<dbReference type="EMBL" id="JBAKBE010000001">
    <property type="protein sequence ID" value="MEH0094629.1"/>
    <property type="molecule type" value="Genomic_DNA"/>
</dbReference>
<gene>
    <name evidence="1" type="ORF">V6L76_00075</name>
</gene>
<reference evidence="1 2" key="1">
    <citation type="submission" date="2024-02" db="EMBL/GenBank/DDBJ databases">
        <title>A new putative Pannonibacter species isolated from two cases of bloodstream infections in paediatric patients.</title>
        <authorList>
            <person name="Castellana S."/>
            <person name="De Laurentiis V."/>
            <person name="Grassi M."/>
            <person name="De Leonardis F."/>
            <person name="Mosca A."/>
            <person name="De Carlo C."/>
            <person name="Sparapano E."/>
            <person name="Ronga L."/>
            <person name="Santacroce L."/>
            <person name="Chironna M."/>
            <person name="De Robertis A."/>
            <person name="Bianco A."/>
            <person name="Del Sambro L."/>
            <person name="Capozzi L."/>
            <person name="Parisi A."/>
        </authorList>
    </citation>
    <scope>NUCLEOTIDE SEQUENCE [LARGE SCALE GENOMIC DNA]</scope>
    <source>
        <strain evidence="1 2">Pt2</strain>
    </source>
</reference>
<evidence type="ECO:0000313" key="1">
    <source>
        <dbReference type="EMBL" id="MEH0094629.1"/>
    </source>
</evidence>
<accession>A0ABU7ZHF4</accession>
<protein>
    <submittedName>
        <fullName evidence="1">NHLP leader peptide family RiPP</fullName>
    </submittedName>
</protein>
<dbReference type="NCBIfam" id="TIGR03793">
    <property type="entry name" value="leader_NHLP"/>
    <property type="match status" value="1"/>
</dbReference>
<dbReference type="InterPro" id="IPR022513">
    <property type="entry name" value="TOMM_pelo"/>
</dbReference>
<dbReference type="InterPro" id="IPR036648">
    <property type="entry name" value="CN_Hdrase_a/SCN_Hdrase_g_sf"/>
</dbReference>
<keyword evidence="2" id="KW-1185">Reference proteome</keyword>
<dbReference type="RefSeq" id="WP_334249518.1">
    <property type="nucleotide sequence ID" value="NZ_JBAKBE010000001.1"/>
</dbReference>
<sequence length="127" mass="13219">MPNQPITGRLELEAAIQEKAGTDAAFRAALLANPAAALEQAFGLAVEPGITIRVIEEKPGEVALVLPAGAGELSGKDLEAVSGGYAVNAQVTDSVTQTNVKHPGEGNNTMRWPVSSRKLLGLIGRYD</sequence>
<name>A0ABU7ZHF4_9HYPH</name>